<reference evidence="1 2" key="1">
    <citation type="journal article" date="2023" name="Hortic Res">
        <title>Pangenome of water caltrop reveals structural variations and asymmetric subgenome divergence after allopolyploidization.</title>
        <authorList>
            <person name="Zhang X."/>
            <person name="Chen Y."/>
            <person name="Wang L."/>
            <person name="Yuan Y."/>
            <person name="Fang M."/>
            <person name="Shi L."/>
            <person name="Lu R."/>
            <person name="Comes H.P."/>
            <person name="Ma Y."/>
            <person name="Chen Y."/>
            <person name="Huang G."/>
            <person name="Zhou Y."/>
            <person name="Zheng Z."/>
            <person name="Qiu Y."/>
        </authorList>
    </citation>
    <scope>NUCLEOTIDE SEQUENCE [LARGE SCALE GENOMIC DNA]</scope>
    <source>
        <tissue evidence="1">Roots</tissue>
    </source>
</reference>
<proteinExistence type="predicted"/>
<dbReference type="Proteomes" id="UP001345219">
    <property type="component" value="Chromosome 8"/>
</dbReference>
<sequence length="70" mass="8167">MDRLSLLCTFHMARSMYMSLVYRCNRLLVANDLLVSEHVMLQQKLADMREAIFLQQQGHLSISDVGTFYL</sequence>
<keyword evidence="2" id="KW-1185">Reference proteome</keyword>
<gene>
    <name evidence="1" type="ORF">SAY87_009139</name>
</gene>
<evidence type="ECO:0000313" key="1">
    <source>
        <dbReference type="EMBL" id="KAK4755382.1"/>
    </source>
</evidence>
<comment type="caution">
    <text evidence="1">The sequence shown here is derived from an EMBL/GenBank/DDBJ whole genome shotgun (WGS) entry which is preliminary data.</text>
</comment>
<evidence type="ECO:0000313" key="2">
    <source>
        <dbReference type="Proteomes" id="UP001345219"/>
    </source>
</evidence>
<name>A0AAN7JY96_9MYRT</name>
<dbReference type="EMBL" id="JAXIOK010000014">
    <property type="protein sequence ID" value="KAK4755382.1"/>
    <property type="molecule type" value="Genomic_DNA"/>
</dbReference>
<organism evidence="1 2">
    <name type="scientific">Trapa incisa</name>
    <dbReference type="NCBI Taxonomy" id="236973"/>
    <lineage>
        <taxon>Eukaryota</taxon>
        <taxon>Viridiplantae</taxon>
        <taxon>Streptophyta</taxon>
        <taxon>Embryophyta</taxon>
        <taxon>Tracheophyta</taxon>
        <taxon>Spermatophyta</taxon>
        <taxon>Magnoliopsida</taxon>
        <taxon>eudicotyledons</taxon>
        <taxon>Gunneridae</taxon>
        <taxon>Pentapetalae</taxon>
        <taxon>rosids</taxon>
        <taxon>malvids</taxon>
        <taxon>Myrtales</taxon>
        <taxon>Lythraceae</taxon>
        <taxon>Trapa</taxon>
    </lineage>
</organism>
<dbReference type="AlphaFoldDB" id="A0AAN7JY96"/>
<protein>
    <submittedName>
        <fullName evidence="1">Uncharacterized protein</fullName>
    </submittedName>
</protein>
<accession>A0AAN7JY96</accession>